<accession>A0A1S9RMF5</accession>
<feature type="region of interest" description="Disordered" evidence="1">
    <location>
        <begin position="1"/>
        <end position="23"/>
    </location>
</feature>
<evidence type="ECO:0000256" key="1">
    <source>
        <dbReference type="SAM" id="MobiDB-lite"/>
    </source>
</evidence>
<name>A0A1S9RMF5_PENBI</name>
<evidence type="ECO:0000313" key="3">
    <source>
        <dbReference type="Proteomes" id="UP000190744"/>
    </source>
</evidence>
<dbReference type="Proteomes" id="UP000190744">
    <property type="component" value="Unassembled WGS sequence"/>
</dbReference>
<dbReference type="AlphaFoldDB" id="A0A1S9RMF5"/>
<gene>
    <name evidence="2" type="ORF">PEBR_21982</name>
</gene>
<reference evidence="3" key="1">
    <citation type="submission" date="2015-09" db="EMBL/GenBank/DDBJ databases">
        <authorList>
            <person name="Fill T.P."/>
            <person name="Baretta J.F."/>
            <person name="de Almeida L.G."/>
            <person name="Rocha M."/>
            <person name="de Souza D.H."/>
            <person name="Malavazi I."/>
            <person name="Cerdeira L.T."/>
            <person name="Hong H."/>
            <person name="Samborskyy M."/>
            <person name="de Vasconcelos A.T."/>
            <person name="Leadlay P."/>
            <person name="Rodrigues-Filho E."/>
        </authorList>
    </citation>
    <scope>NUCLEOTIDE SEQUENCE [LARGE SCALE GENOMIC DNA]</scope>
    <source>
        <strain evidence="3">LaBioMMi 136</strain>
    </source>
</reference>
<dbReference type="EMBL" id="LJBN01000135">
    <property type="protein sequence ID" value="OOQ86693.1"/>
    <property type="molecule type" value="Genomic_DNA"/>
</dbReference>
<evidence type="ECO:0000313" key="2">
    <source>
        <dbReference type="EMBL" id="OOQ86693.1"/>
    </source>
</evidence>
<feature type="compositionally biased region" description="Low complexity" evidence="1">
    <location>
        <begin position="53"/>
        <end position="69"/>
    </location>
</feature>
<sequence>MCFGFGGFSSVKPKPPRREKYGQNEEKYLRDYARYESKYEEYMDKDNRGRRMANSSTGAVAGTSAAIGN</sequence>
<protein>
    <submittedName>
        <fullName evidence="2">Uncharacterized protein</fullName>
    </submittedName>
</protein>
<proteinExistence type="predicted"/>
<feature type="region of interest" description="Disordered" evidence="1">
    <location>
        <begin position="46"/>
        <end position="69"/>
    </location>
</feature>
<organism evidence="2 3">
    <name type="scientific">Penicillium brasilianum</name>
    <dbReference type="NCBI Taxonomy" id="104259"/>
    <lineage>
        <taxon>Eukaryota</taxon>
        <taxon>Fungi</taxon>
        <taxon>Dikarya</taxon>
        <taxon>Ascomycota</taxon>
        <taxon>Pezizomycotina</taxon>
        <taxon>Eurotiomycetes</taxon>
        <taxon>Eurotiomycetidae</taxon>
        <taxon>Eurotiales</taxon>
        <taxon>Aspergillaceae</taxon>
        <taxon>Penicillium</taxon>
    </lineage>
</organism>
<comment type="caution">
    <text evidence="2">The sequence shown here is derived from an EMBL/GenBank/DDBJ whole genome shotgun (WGS) entry which is preliminary data.</text>
</comment>